<keyword evidence="6" id="KW-1185">Reference proteome</keyword>
<evidence type="ECO:0000259" key="3">
    <source>
        <dbReference type="Pfam" id="PF00534"/>
    </source>
</evidence>
<keyword evidence="1" id="KW-0328">Glycosyltransferase</keyword>
<dbReference type="OrthoDB" id="9777346at2"/>
<protein>
    <recommendedName>
        <fullName evidence="7">Glycosyl transferase family 1 domain-containing protein</fullName>
    </recommendedName>
</protein>
<dbReference type="GO" id="GO:1901135">
    <property type="term" value="P:carbohydrate derivative metabolic process"/>
    <property type="evidence" value="ECO:0007669"/>
    <property type="project" value="UniProtKB-ARBA"/>
</dbReference>
<proteinExistence type="predicted"/>
<evidence type="ECO:0008006" key="7">
    <source>
        <dbReference type="Google" id="ProtNLM"/>
    </source>
</evidence>
<dbReference type="KEGG" id="ala:BFG52_00565"/>
<dbReference type="InterPro" id="IPR001296">
    <property type="entry name" value="Glyco_trans_1"/>
</dbReference>
<dbReference type="PANTHER" id="PTHR12526:SF629">
    <property type="entry name" value="TEICHURONIC ACID BIOSYNTHESIS GLYCOSYLTRANSFERASE TUAH-RELATED"/>
    <property type="match status" value="1"/>
</dbReference>
<sequence length="359" mass="40883">MKQLCFLIGNINHAGGTERVTTLIANQLAAEGYTVHILSLQQGDQPFFSLDSSIQYHALYPHTVSMKTHFIGCCLKIRHFVKKQQIDHLIVVDSISCVFTVPALWGLTVQHICWEHFNFKVDLGATFRRIGRQWAAKYCDDIVTLTQRDQDLWRQGLRHISATMTAIANPSPYPTTETRPQLAHKTMLAVGRFTAQKGFDLLLRAWAEFCQQQTDWTLKIIGGGEDQALLEQLLRELKIADRVQLLATTKDIGLYYQAASFYCMSSRFEGLPMVLLEAQAFGLPIISFDCDTGPAELIHHNQHGYLVEAENIQQFADYLLKASRITPEHYNEMVDQVKHNAEKYKLGSIISKWKDILEK</sequence>
<dbReference type="AlphaFoldDB" id="A0A1B2LVP0"/>
<dbReference type="CDD" id="cd03820">
    <property type="entry name" value="GT4_AmsD-like"/>
    <property type="match status" value="1"/>
</dbReference>
<dbReference type="Gene3D" id="3.40.50.2000">
    <property type="entry name" value="Glycogen Phosphorylase B"/>
    <property type="match status" value="2"/>
</dbReference>
<name>A0A1B2LVP0_9GAMM</name>
<evidence type="ECO:0000256" key="2">
    <source>
        <dbReference type="ARBA" id="ARBA00022679"/>
    </source>
</evidence>
<dbReference type="Proteomes" id="UP000093391">
    <property type="component" value="Chromosome"/>
</dbReference>
<feature type="domain" description="Glycosyl transferase family 1" evidence="3">
    <location>
        <begin position="184"/>
        <end position="335"/>
    </location>
</feature>
<dbReference type="InterPro" id="IPR028098">
    <property type="entry name" value="Glyco_trans_4-like_N"/>
</dbReference>
<evidence type="ECO:0000313" key="6">
    <source>
        <dbReference type="Proteomes" id="UP000093391"/>
    </source>
</evidence>
<dbReference type="Pfam" id="PF00534">
    <property type="entry name" value="Glycos_transf_1"/>
    <property type="match status" value="1"/>
</dbReference>
<organism evidence="5 6">
    <name type="scientific">Acinetobacter larvae</name>
    <dbReference type="NCBI Taxonomy" id="1789224"/>
    <lineage>
        <taxon>Bacteria</taxon>
        <taxon>Pseudomonadati</taxon>
        <taxon>Pseudomonadota</taxon>
        <taxon>Gammaproteobacteria</taxon>
        <taxon>Moraxellales</taxon>
        <taxon>Moraxellaceae</taxon>
        <taxon>Acinetobacter</taxon>
    </lineage>
</organism>
<dbReference type="STRING" id="1789224.BFG52_00565"/>
<evidence type="ECO:0000256" key="1">
    <source>
        <dbReference type="ARBA" id="ARBA00022676"/>
    </source>
</evidence>
<dbReference type="SUPFAM" id="SSF53756">
    <property type="entry name" value="UDP-Glycosyltransferase/glycogen phosphorylase"/>
    <property type="match status" value="1"/>
</dbReference>
<dbReference type="RefSeq" id="WP_067551202.1">
    <property type="nucleotide sequence ID" value="NZ_CP016895.1"/>
</dbReference>
<feature type="domain" description="Glycosyltransferase subfamily 4-like N-terminal" evidence="4">
    <location>
        <begin position="15"/>
        <end position="157"/>
    </location>
</feature>
<dbReference type="Pfam" id="PF13439">
    <property type="entry name" value="Glyco_transf_4"/>
    <property type="match status" value="1"/>
</dbReference>
<evidence type="ECO:0000259" key="4">
    <source>
        <dbReference type="Pfam" id="PF13439"/>
    </source>
</evidence>
<accession>A0A1B2LVP0</accession>
<keyword evidence="2" id="KW-0808">Transferase</keyword>
<reference evidence="5 6" key="1">
    <citation type="submission" date="2016-08" db="EMBL/GenBank/DDBJ databases">
        <authorList>
            <person name="Seilhamer J.J."/>
        </authorList>
    </citation>
    <scope>NUCLEOTIDE SEQUENCE [LARGE SCALE GENOMIC DNA]</scope>
    <source>
        <strain evidence="5 6">BRTC-1</strain>
    </source>
</reference>
<dbReference type="EMBL" id="CP016895">
    <property type="protein sequence ID" value="AOA56996.1"/>
    <property type="molecule type" value="Genomic_DNA"/>
</dbReference>
<evidence type="ECO:0000313" key="5">
    <source>
        <dbReference type="EMBL" id="AOA56996.1"/>
    </source>
</evidence>
<gene>
    <name evidence="5" type="ORF">BFG52_00565</name>
</gene>
<dbReference type="GO" id="GO:0016757">
    <property type="term" value="F:glycosyltransferase activity"/>
    <property type="evidence" value="ECO:0007669"/>
    <property type="project" value="UniProtKB-KW"/>
</dbReference>
<dbReference type="PANTHER" id="PTHR12526">
    <property type="entry name" value="GLYCOSYLTRANSFERASE"/>
    <property type="match status" value="1"/>
</dbReference>